<feature type="domain" description="Apextrin C-terminal" evidence="1">
    <location>
        <begin position="9"/>
        <end position="97"/>
    </location>
</feature>
<dbReference type="OrthoDB" id="5954510at2759"/>
<organism evidence="2 3">
    <name type="scientific">Ramazzottius varieornatus</name>
    <name type="common">Water bear</name>
    <name type="synonym">Tardigrade</name>
    <dbReference type="NCBI Taxonomy" id="947166"/>
    <lineage>
        <taxon>Eukaryota</taxon>
        <taxon>Metazoa</taxon>
        <taxon>Ecdysozoa</taxon>
        <taxon>Tardigrada</taxon>
        <taxon>Eutardigrada</taxon>
        <taxon>Parachela</taxon>
        <taxon>Hypsibioidea</taxon>
        <taxon>Ramazzottiidae</taxon>
        <taxon>Ramazzottius</taxon>
    </lineage>
</organism>
<evidence type="ECO:0000313" key="2">
    <source>
        <dbReference type="EMBL" id="GAU91153.1"/>
    </source>
</evidence>
<gene>
    <name evidence="2" type="primary">RvY_03466-1</name>
    <name evidence="2" type="synonym">RvY_03466.1</name>
    <name evidence="2" type="ORF">RvY_03466</name>
</gene>
<dbReference type="AlphaFoldDB" id="A0A1D1UXH9"/>
<dbReference type="Pfam" id="PF16977">
    <property type="entry name" value="ApeC"/>
    <property type="match status" value="1"/>
</dbReference>
<accession>A0A1D1UXH9</accession>
<dbReference type="InterPro" id="IPR031569">
    <property type="entry name" value="ApeC"/>
</dbReference>
<dbReference type="Proteomes" id="UP000186922">
    <property type="component" value="Unassembled WGS sequence"/>
</dbReference>
<evidence type="ECO:0000259" key="1">
    <source>
        <dbReference type="Pfam" id="PF16977"/>
    </source>
</evidence>
<dbReference type="PANTHER" id="PTHR19324">
    <property type="entry name" value="PERFORIN-LIKE PROTEIN 1"/>
    <property type="match status" value="1"/>
</dbReference>
<comment type="caution">
    <text evidence="2">The sequence shown here is derived from an EMBL/GenBank/DDBJ whole genome shotgun (WGS) entry which is preliminary data.</text>
</comment>
<name>A0A1D1UXH9_RAMVA</name>
<dbReference type="PANTHER" id="PTHR19324:SF33">
    <property type="entry name" value="MUCIN-5AC"/>
    <property type="match status" value="1"/>
</dbReference>
<evidence type="ECO:0000313" key="3">
    <source>
        <dbReference type="Proteomes" id="UP000186922"/>
    </source>
</evidence>
<dbReference type="EMBL" id="BDGG01000002">
    <property type="protein sequence ID" value="GAU91153.1"/>
    <property type="molecule type" value="Genomic_DNA"/>
</dbReference>
<keyword evidence="3" id="KW-1185">Reference proteome</keyword>
<sequence length="155" mass="17208">MAMNPIALDDITHTEGKVSHGGRAPSGEYFSFATVQYYCCREDGSPDAEVVLPNKTPFILFPTSVVKACQKVAGMNARKSEVFYDTADDDAWRNGYPTAPEFPPPEYYIDQLKGYWGTGLHLKVRADGKYDAVSVTMSIPSLETEAENFHITENE</sequence>
<proteinExistence type="predicted"/>
<reference evidence="2 3" key="1">
    <citation type="journal article" date="2016" name="Nat. Commun.">
        <title>Extremotolerant tardigrade genome and improved radiotolerance of human cultured cells by tardigrade-unique protein.</title>
        <authorList>
            <person name="Hashimoto T."/>
            <person name="Horikawa D.D."/>
            <person name="Saito Y."/>
            <person name="Kuwahara H."/>
            <person name="Kozuka-Hata H."/>
            <person name="Shin-I T."/>
            <person name="Minakuchi Y."/>
            <person name="Ohishi K."/>
            <person name="Motoyama A."/>
            <person name="Aizu T."/>
            <person name="Enomoto A."/>
            <person name="Kondo K."/>
            <person name="Tanaka S."/>
            <person name="Hara Y."/>
            <person name="Koshikawa S."/>
            <person name="Sagara H."/>
            <person name="Miura T."/>
            <person name="Yokobori S."/>
            <person name="Miyagawa K."/>
            <person name="Suzuki Y."/>
            <person name="Kubo T."/>
            <person name="Oyama M."/>
            <person name="Kohara Y."/>
            <person name="Fujiyama A."/>
            <person name="Arakawa K."/>
            <person name="Katayama T."/>
            <person name="Toyoda A."/>
            <person name="Kunieda T."/>
        </authorList>
    </citation>
    <scope>NUCLEOTIDE SEQUENCE [LARGE SCALE GENOMIC DNA]</scope>
    <source>
        <strain evidence="2 3">YOKOZUNA-1</strain>
    </source>
</reference>
<protein>
    <recommendedName>
        <fullName evidence="1">Apextrin C-terminal domain-containing protein</fullName>
    </recommendedName>
</protein>